<protein>
    <recommendedName>
        <fullName evidence="2">Bacteriophage T5 Orf172 DNA-binding domain-containing protein</fullName>
    </recommendedName>
</protein>
<dbReference type="GeneID" id="19974495"/>
<dbReference type="STRING" id="1220924.W2RP85"/>
<dbReference type="OrthoDB" id="2417614at2759"/>
<feature type="domain" description="Bacteriophage T5 Orf172 DNA-binding" evidence="2">
    <location>
        <begin position="467"/>
        <end position="561"/>
    </location>
</feature>
<feature type="region of interest" description="Disordered" evidence="1">
    <location>
        <begin position="378"/>
        <end position="412"/>
    </location>
</feature>
<feature type="compositionally biased region" description="Polar residues" evidence="1">
    <location>
        <begin position="83"/>
        <end position="99"/>
    </location>
</feature>
<dbReference type="SMART" id="SM00974">
    <property type="entry name" value="T5orf172"/>
    <property type="match status" value="1"/>
</dbReference>
<feature type="region of interest" description="Disordered" evidence="1">
    <location>
        <begin position="31"/>
        <end position="50"/>
    </location>
</feature>
<feature type="compositionally biased region" description="Basic residues" evidence="1">
    <location>
        <begin position="610"/>
        <end position="626"/>
    </location>
</feature>
<feature type="region of interest" description="Disordered" evidence="1">
    <location>
        <begin position="58"/>
        <end position="107"/>
    </location>
</feature>
<dbReference type="eggNOG" id="ENOG502SIWC">
    <property type="taxonomic scope" value="Eukaryota"/>
</dbReference>
<feature type="region of interest" description="Disordered" evidence="1">
    <location>
        <begin position="601"/>
        <end position="628"/>
    </location>
</feature>
<name>W2RP85_CYPE1</name>
<dbReference type="Pfam" id="PF10544">
    <property type="entry name" value="T5orf172"/>
    <property type="match status" value="1"/>
</dbReference>
<dbReference type="EMBL" id="KB822723">
    <property type="protein sequence ID" value="ETN37534.1"/>
    <property type="molecule type" value="Genomic_DNA"/>
</dbReference>
<dbReference type="VEuPathDB" id="FungiDB:HMPREF1541_07156"/>
<accession>W2RP85</accession>
<evidence type="ECO:0000313" key="3">
    <source>
        <dbReference type="EMBL" id="ETN37534.1"/>
    </source>
</evidence>
<dbReference type="InParanoid" id="W2RP85"/>
<dbReference type="InterPro" id="IPR053006">
    <property type="entry name" value="Meiosis_regulatory"/>
</dbReference>
<dbReference type="PANTHER" id="PTHR28094">
    <property type="entry name" value="MEIOTICALLY UP-REGULATED GENE 113 PROTEIN"/>
    <property type="match status" value="1"/>
</dbReference>
<organism evidence="3 4">
    <name type="scientific">Cyphellophora europaea (strain CBS 101466)</name>
    <name type="common">Phialophora europaea</name>
    <dbReference type="NCBI Taxonomy" id="1220924"/>
    <lineage>
        <taxon>Eukaryota</taxon>
        <taxon>Fungi</taxon>
        <taxon>Dikarya</taxon>
        <taxon>Ascomycota</taxon>
        <taxon>Pezizomycotina</taxon>
        <taxon>Eurotiomycetes</taxon>
        <taxon>Chaetothyriomycetidae</taxon>
        <taxon>Chaetothyriales</taxon>
        <taxon>Cyphellophoraceae</taxon>
        <taxon>Cyphellophora</taxon>
    </lineage>
</organism>
<dbReference type="PANTHER" id="PTHR28094:SF1">
    <property type="entry name" value="MEIOTICALLY UP-REGULATED GENE 113 PROTEIN"/>
    <property type="match status" value="1"/>
</dbReference>
<dbReference type="Proteomes" id="UP000030752">
    <property type="component" value="Unassembled WGS sequence"/>
</dbReference>
<evidence type="ECO:0000259" key="2">
    <source>
        <dbReference type="SMART" id="SM00974"/>
    </source>
</evidence>
<feature type="compositionally biased region" description="Basic and acidic residues" evidence="1">
    <location>
        <begin position="203"/>
        <end position="214"/>
    </location>
</feature>
<dbReference type="AlphaFoldDB" id="W2RP85"/>
<feature type="compositionally biased region" description="Basic and acidic residues" evidence="1">
    <location>
        <begin position="396"/>
        <end position="405"/>
    </location>
</feature>
<dbReference type="RefSeq" id="XP_008719703.1">
    <property type="nucleotide sequence ID" value="XM_008721481.1"/>
</dbReference>
<proteinExistence type="predicted"/>
<dbReference type="HOGENOM" id="CLU_413318_0_0_1"/>
<evidence type="ECO:0000256" key="1">
    <source>
        <dbReference type="SAM" id="MobiDB-lite"/>
    </source>
</evidence>
<dbReference type="InterPro" id="IPR018306">
    <property type="entry name" value="Phage_T5_Orf172_DNA-bd"/>
</dbReference>
<keyword evidence="4" id="KW-1185">Reference proteome</keyword>
<sequence>MASMQSPVKNVPIPCLPRPAAASFAPEGFQLDLGQLSPQPSTSPPALTPCSVLEDESEFTPATPADGGYDLPDTPTKTHRTRSISANLTLPESNSTPDSDASEAARRSITVSENYAADIVPETSDVKQQSASRFTLSLKVDCSTGVVDALEKKYLWNVDTPIYKLEGWLAQHFVKTVTDDAALTMLTFREEVDFNFSTPSMTRTEDTTQLRKEQIPYPNKQRSDARPSIQSPYKPEKNKGRRLVCDQQQRLDKLLSRTLLTRIEQAQSICPAEISGDPTRRCTKKLTCKMQAQNITKALITAWNDPHPALALRRVQEILPVVCCTGGHHLPRANTILDTLLRTCEEAQSWETGNGPEIRAWLEAIITRAVVPVVGPKTSLSHCEGETKPPTSSIERPLRRSDRLQGKPVAQPAALGARPWNSDYEPYYKQNSEINAMPTQEILRQKLTRPLTKKERSDGFLYVYWKQGTFGLIKIGYTTKTTAKRLQQWQRECGHDAQGCGLGDKSLQLRVRNVRRLEGLVHTELKQYRVRQRRGSCPCGKAHIEWFDVDINHAMAVIRKWTAWLHEEERYQTCEPWALLNSAESVLDKLCEPLPAPESLKPASKDVRVKSRSKASSKTPAGHKRLSAMQSNPFVGLEDVAALFLRADRTVKKGSGGLLPNAES</sequence>
<reference evidence="3 4" key="1">
    <citation type="submission" date="2013-03" db="EMBL/GenBank/DDBJ databases">
        <title>The Genome Sequence of Phialophora europaea CBS 101466.</title>
        <authorList>
            <consortium name="The Broad Institute Genomics Platform"/>
            <person name="Cuomo C."/>
            <person name="de Hoog S."/>
            <person name="Gorbushina A."/>
            <person name="Walker B."/>
            <person name="Young S.K."/>
            <person name="Zeng Q."/>
            <person name="Gargeya S."/>
            <person name="Fitzgerald M."/>
            <person name="Haas B."/>
            <person name="Abouelleil A."/>
            <person name="Allen A.W."/>
            <person name="Alvarado L."/>
            <person name="Arachchi H.M."/>
            <person name="Berlin A.M."/>
            <person name="Chapman S.B."/>
            <person name="Gainer-Dewar J."/>
            <person name="Goldberg J."/>
            <person name="Griggs A."/>
            <person name="Gujja S."/>
            <person name="Hansen M."/>
            <person name="Howarth C."/>
            <person name="Imamovic A."/>
            <person name="Ireland A."/>
            <person name="Larimer J."/>
            <person name="McCowan C."/>
            <person name="Murphy C."/>
            <person name="Pearson M."/>
            <person name="Poon T.W."/>
            <person name="Priest M."/>
            <person name="Roberts A."/>
            <person name="Saif S."/>
            <person name="Shea T."/>
            <person name="Sisk P."/>
            <person name="Sykes S."/>
            <person name="Wortman J."/>
            <person name="Nusbaum C."/>
            <person name="Birren B."/>
        </authorList>
    </citation>
    <scope>NUCLEOTIDE SEQUENCE [LARGE SCALE GENOMIC DNA]</scope>
    <source>
        <strain evidence="3 4">CBS 101466</strain>
    </source>
</reference>
<feature type="region of interest" description="Disordered" evidence="1">
    <location>
        <begin position="198"/>
        <end position="242"/>
    </location>
</feature>
<gene>
    <name evidence="3" type="ORF">HMPREF1541_07156</name>
</gene>
<feature type="region of interest" description="Disordered" evidence="1">
    <location>
        <begin position="1"/>
        <end position="21"/>
    </location>
</feature>
<evidence type="ECO:0000313" key="4">
    <source>
        <dbReference type="Proteomes" id="UP000030752"/>
    </source>
</evidence>